<name>A0ACB9VYT1_CHAAC</name>
<keyword evidence="2" id="KW-1185">Reference proteome</keyword>
<reference evidence="1" key="1">
    <citation type="submission" date="2022-05" db="EMBL/GenBank/DDBJ databases">
        <title>Chromosome-level genome of Chaenocephalus aceratus.</title>
        <authorList>
            <person name="Park H."/>
        </authorList>
    </citation>
    <scope>NUCLEOTIDE SEQUENCE</scope>
    <source>
        <strain evidence="1">KU_202001</strain>
    </source>
</reference>
<dbReference type="Proteomes" id="UP001057452">
    <property type="component" value="Chromosome 21"/>
</dbReference>
<sequence>PLFYLTLPVAEKRSSSGKEEEERKTKVQALVQLRQQAPMAELSGSVPLVNCPAERASTWDMLIRLSFRAEGTSNFFPIKEEPADTPTCTKVEAETQLGFSGVRSRRQPVPRPCLPDSSPEIDPRSSGPKEPPAEPQRRGESRAASPFSELQ</sequence>
<comment type="caution">
    <text evidence="1">The sequence shown here is derived from an EMBL/GenBank/DDBJ whole genome shotgun (WGS) entry which is preliminary data.</text>
</comment>
<organism evidence="1 2">
    <name type="scientific">Chaenocephalus aceratus</name>
    <name type="common">Blackfin icefish</name>
    <name type="synonym">Chaenichthys aceratus</name>
    <dbReference type="NCBI Taxonomy" id="36190"/>
    <lineage>
        <taxon>Eukaryota</taxon>
        <taxon>Metazoa</taxon>
        <taxon>Chordata</taxon>
        <taxon>Craniata</taxon>
        <taxon>Vertebrata</taxon>
        <taxon>Euteleostomi</taxon>
        <taxon>Actinopterygii</taxon>
        <taxon>Neopterygii</taxon>
        <taxon>Teleostei</taxon>
        <taxon>Neoteleostei</taxon>
        <taxon>Acanthomorphata</taxon>
        <taxon>Eupercaria</taxon>
        <taxon>Perciformes</taxon>
        <taxon>Notothenioidei</taxon>
        <taxon>Channichthyidae</taxon>
        <taxon>Chaenocephalus</taxon>
    </lineage>
</organism>
<accession>A0ACB9VYT1</accession>
<gene>
    <name evidence="1" type="ORF">KUCAC02_010057</name>
</gene>
<dbReference type="EMBL" id="CM043805">
    <property type="protein sequence ID" value="KAI4805441.1"/>
    <property type="molecule type" value="Genomic_DNA"/>
</dbReference>
<proteinExistence type="predicted"/>
<feature type="non-terminal residue" evidence="1">
    <location>
        <position position="151"/>
    </location>
</feature>
<feature type="non-terminal residue" evidence="1">
    <location>
        <position position="1"/>
    </location>
</feature>
<protein>
    <submittedName>
        <fullName evidence="1">Uncharacterized protein</fullName>
    </submittedName>
</protein>
<evidence type="ECO:0000313" key="1">
    <source>
        <dbReference type="EMBL" id="KAI4805441.1"/>
    </source>
</evidence>
<evidence type="ECO:0000313" key="2">
    <source>
        <dbReference type="Proteomes" id="UP001057452"/>
    </source>
</evidence>